<sequence>MKTTNSSGGFRPKTEKPDFGNNSTSTPATSTSGSGGKNKAIALYSFAGEQSGDLPFKKGDVITIIQKSDSTDDWWTGRVGTTEGIFPANYVELV</sequence>
<organism evidence="5 6">
    <name type="scientific">Ambrosiozyma monospora</name>
    <name type="common">Yeast</name>
    <name type="synonym">Endomycopsis monosporus</name>
    <dbReference type="NCBI Taxonomy" id="43982"/>
    <lineage>
        <taxon>Eukaryota</taxon>
        <taxon>Fungi</taxon>
        <taxon>Dikarya</taxon>
        <taxon>Ascomycota</taxon>
        <taxon>Saccharomycotina</taxon>
        <taxon>Pichiomycetes</taxon>
        <taxon>Pichiales</taxon>
        <taxon>Pichiaceae</taxon>
        <taxon>Ambrosiozyma</taxon>
    </lineage>
</organism>
<dbReference type="GO" id="GO:0008289">
    <property type="term" value="F:lipid binding"/>
    <property type="evidence" value="ECO:0007669"/>
    <property type="project" value="TreeGrafter"/>
</dbReference>
<dbReference type="PRINTS" id="PR01887">
    <property type="entry name" value="SPECTRNALPHA"/>
</dbReference>
<reference evidence="5" key="1">
    <citation type="submission" date="2023-04" db="EMBL/GenBank/DDBJ databases">
        <title>Ambrosiozyma monospora NBRC 1965.</title>
        <authorList>
            <person name="Ichikawa N."/>
            <person name="Sato H."/>
            <person name="Tonouchi N."/>
        </authorList>
    </citation>
    <scope>NUCLEOTIDE SEQUENCE</scope>
    <source>
        <strain evidence="5">NBRC 1965</strain>
    </source>
</reference>
<dbReference type="SMART" id="SM00326">
    <property type="entry name" value="SH3"/>
    <property type="match status" value="1"/>
</dbReference>
<evidence type="ECO:0000313" key="5">
    <source>
        <dbReference type="EMBL" id="GME77707.1"/>
    </source>
</evidence>
<dbReference type="InterPro" id="IPR001452">
    <property type="entry name" value="SH3_domain"/>
</dbReference>
<evidence type="ECO:0000256" key="3">
    <source>
        <dbReference type="SAM" id="MobiDB-lite"/>
    </source>
</evidence>
<name>A0A9W6WL16_AMBMO</name>
<dbReference type="GO" id="GO:0030479">
    <property type="term" value="C:actin cortical patch"/>
    <property type="evidence" value="ECO:0007669"/>
    <property type="project" value="TreeGrafter"/>
</dbReference>
<dbReference type="GO" id="GO:0043332">
    <property type="term" value="C:mating projection tip"/>
    <property type="evidence" value="ECO:0007669"/>
    <property type="project" value="TreeGrafter"/>
</dbReference>
<dbReference type="PROSITE" id="PS50002">
    <property type="entry name" value="SH3"/>
    <property type="match status" value="1"/>
</dbReference>
<dbReference type="EMBL" id="BSXU01012669">
    <property type="protein sequence ID" value="GME77707.1"/>
    <property type="molecule type" value="Genomic_DNA"/>
</dbReference>
<dbReference type="CDD" id="cd11842">
    <property type="entry name" value="SH3_Ysc84p_like"/>
    <property type="match status" value="1"/>
</dbReference>
<proteinExistence type="predicted"/>
<accession>A0A9W6WL16</accession>
<keyword evidence="1 2" id="KW-0728">SH3 domain</keyword>
<gene>
    <name evidence="5" type="ORF">Amon01_000969500</name>
</gene>
<dbReference type="GO" id="GO:0006897">
    <property type="term" value="P:endocytosis"/>
    <property type="evidence" value="ECO:0007669"/>
    <property type="project" value="InterPro"/>
</dbReference>
<protein>
    <submittedName>
        <fullName evidence="5">Unnamed protein product</fullName>
    </submittedName>
</protein>
<dbReference type="Gene3D" id="2.30.30.40">
    <property type="entry name" value="SH3 Domains"/>
    <property type="match status" value="1"/>
</dbReference>
<keyword evidence="6" id="KW-1185">Reference proteome</keyword>
<evidence type="ECO:0000313" key="6">
    <source>
        <dbReference type="Proteomes" id="UP001165063"/>
    </source>
</evidence>
<dbReference type="AlphaFoldDB" id="A0A9W6WL16"/>
<dbReference type="GO" id="GO:0031097">
    <property type="term" value="C:medial cortex"/>
    <property type="evidence" value="ECO:0007669"/>
    <property type="project" value="TreeGrafter"/>
</dbReference>
<evidence type="ECO:0000256" key="2">
    <source>
        <dbReference type="PROSITE-ProRule" id="PRU00192"/>
    </source>
</evidence>
<dbReference type="PANTHER" id="PTHR47174:SF1">
    <property type="entry name" value="REDUCED VIABILITY UPON STARVATION PROTEIN 167"/>
    <property type="match status" value="1"/>
</dbReference>
<dbReference type="GO" id="GO:0097320">
    <property type="term" value="P:plasma membrane tubulation"/>
    <property type="evidence" value="ECO:0007669"/>
    <property type="project" value="TreeGrafter"/>
</dbReference>
<feature type="region of interest" description="Disordered" evidence="3">
    <location>
        <begin position="1"/>
        <end position="36"/>
    </location>
</feature>
<dbReference type="PANTHER" id="PTHR47174">
    <property type="entry name" value="BRIDGING INTEGRATOR 3"/>
    <property type="match status" value="1"/>
</dbReference>
<dbReference type="Pfam" id="PF00018">
    <property type="entry name" value="SH3_1"/>
    <property type="match status" value="1"/>
</dbReference>
<dbReference type="Proteomes" id="UP001165063">
    <property type="component" value="Unassembled WGS sequence"/>
</dbReference>
<feature type="compositionally biased region" description="Low complexity" evidence="3">
    <location>
        <begin position="20"/>
        <end position="32"/>
    </location>
</feature>
<dbReference type="OrthoDB" id="443981at2759"/>
<feature type="domain" description="SH3" evidence="4">
    <location>
        <begin position="35"/>
        <end position="94"/>
    </location>
</feature>
<dbReference type="SUPFAM" id="SSF50044">
    <property type="entry name" value="SH3-domain"/>
    <property type="match status" value="1"/>
</dbReference>
<dbReference type="GO" id="GO:1990528">
    <property type="term" value="C:Rvs161p-Rvs167p complex"/>
    <property type="evidence" value="ECO:0007669"/>
    <property type="project" value="TreeGrafter"/>
</dbReference>
<comment type="caution">
    <text evidence="5">The sequence shown here is derived from an EMBL/GenBank/DDBJ whole genome shotgun (WGS) entry which is preliminary data.</text>
</comment>
<dbReference type="GO" id="GO:0051666">
    <property type="term" value="P:actin cortical patch localization"/>
    <property type="evidence" value="ECO:0007669"/>
    <property type="project" value="InterPro"/>
</dbReference>
<dbReference type="InterPro" id="IPR036028">
    <property type="entry name" value="SH3-like_dom_sf"/>
</dbReference>
<evidence type="ECO:0000259" key="4">
    <source>
        <dbReference type="PROSITE" id="PS50002"/>
    </source>
</evidence>
<dbReference type="InterPro" id="IPR046982">
    <property type="entry name" value="BIN3/RVS161-like"/>
</dbReference>
<dbReference type="PRINTS" id="PR00452">
    <property type="entry name" value="SH3DOMAIN"/>
</dbReference>
<evidence type="ECO:0000256" key="1">
    <source>
        <dbReference type="ARBA" id="ARBA00022443"/>
    </source>
</evidence>
<dbReference type="FunFam" id="2.30.30.40:FF:000100">
    <property type="entry name" value="SH3 domain-containing YSC84-like protein 1"/>
    <property type="match status" value="1"/>
</dbReference>